<evidence type="ECO:0000256" key="2">
    <source>
        <dbReference type="ARBA" id="ARBA00022475"/>
    </source>
</evidence>
<keyword evidence="6 8" id="KW-0012">Acyltransferase</keyword>
<evidence type="ECO:0000256" key="3">
    <source>
        <dbReference type="ARBA" id="ARBA00022519"/>
    </source>
</evidence>
<keyword evidence="7" id="KW-0812">Transmembrane</keyword>
<evidence type="ECO:0000256" key="6">
    <source>
        <dbReference type="ARBA" id="ARBA00023315"/>
    </source>
</evidence>
<name>A0ABS1BI84_9SPHI</name>
<keyword evidence="3" id="KW-0997">Cell inner membrane</keyword>
<dbReference type="InterPro" id="IPR004960">
    <property type="entry name" value="LipA_acyltrans"/>
</dbReference>
<keyword evidence="9" id="KW-1185">Reference proteome</keyword>
<dbReference type="Pfam" id="PF03279">
    <property type="entry name" value="Lip_A_acyltrans"/>
    <property type="match status" value="1"/>
</dbReference>
<feature type="transmembrane region" description="Helical" evidence="7">
    <location>
        <begin position="6"/>
        <end position="39"/>
    </location>
</feature>
<evidence type="ECO:0000313" key="9">
    <source>
        <dbReference type="Proteomes" id="UP000660024"/>
    </source>
</evidence>
<evidence type="ECO:0000256" key="7">
    <source>
        <dbReference type="SAM" id="Phobius"/>
    </source>
</evidence>
<comment type="subcellular location">
    <subcellularLocation>
        <location evidence="1">Cell inner membrane</location>
    </subcellularLocation>
</comment>
<keyword evidence="7" id="KW-1133">Transmembrane helix</keyword>
<reference evidence="8 9" key="1">
    <citation type="submission" date="2020-12" db="EMBL/GenBank/DDBJ databases">
        <title>Bacterial novel species Pedobacter sp. SD-b isolated from soil.</title>
        <authorList>
            <person name="Jung H.-Y."/>
        </authorList>
    </citation>
    <scope>NUCLEOTIDE SEQUENCE [LARGE SCALE GENOMIC DNA]</scope>
    <source>
        <strain evidence="8 9">SD-b</strain>
    </source>
</reference>
<evidence type="ECO:0000256" key="1">
    <source>
        <dbReference type="ARBA" id="ARBA00004533"/>
    </source>
</evidence>
<organism evidence="8 9">
    <name type="scientific">Pedobacter segetis</name>
    <dbReference type="NCBI Taxonomy" id="2793069"/>
    <lineage>
        <taxon>Bacteria</taxon>
        <taxon>Pseudomonadati</taxon>
        <taxon>Bacteroidota</taxon>
        <taxon>Sphingobacteriia</taxon>
        <taxon>Sphingobacteriales</taxon>
        <taxon>Sphingobacteriaceae</taxon>
        <taxon>Pedobacter</taxon>
    </lineage>
</organism>
<dbReference type="EMBL" id="JAEHFY010000007">
    <property type="protein sequence ID" value="MBK0382574.1"/>
    <property type="molecule type" value="Genomic_DNA"/>
</dbReference>
<protein>
    <submittedName>
        <fullName evidence="8">Lysophospholipid acyltransferase family protein</fullName>
    </submittedName>
</protein>
<gene>
    <name evidence="8" type="ORF">I5M32_06325</name>
</gene>
<dbReference type="PANTHER" id="PTHR30606">
    <property type="entry name" value="LIPID A BIOSYNTHESIS LAUROYL ACYLTRANSFERASE"/>
    <property type="match status" value="1"/>
</dbReference>
<comment type="caution">
    <text evidence="8">The sequence shown here is derived from an EMBL/GenBank/DDBJ whole genome shotgun (WGS) entry which is preliminary data.</text>
</comment>
<dbReference type="GO" id="GO:0016746">
    <property type="term" value="F:acyltransferase activity"/>
    <property type="evidence" value="ECO:0007669"/>
    <property type="project" value="UniProtKB-KW"/>
</dbReference>
<dbReference type="Proteomes" id="UP000660024">
    <property type="component" value="Unassembled WGS sequence"/>
</dbReference>
<evidence type="ECO:0000313" key="8">
    <source>
        <dbReference type="EMBL" id="MBK0382574.1"/>
    </source>
</evidence>
<keyword evidence="5 7" id="KW-0472">Membrane</keyword>
<dbReference type="CDD" id="cd07984">
    <property type="entry name" value="LPLAT_LABLAT-like"/>
    <property type="match status" value="1"/>
</dbReference>
<dbReference type="RefSeq" id="WP_200585352.1">
    <property type="nucleotide sequence ID" value="NZ_JAEHFY010000007.1"/>
</dbReference>
<keyword evidence="2" id="KW-1003">Cell membrane</keyword>
<sequence>MINRGLFYVAAFFLYLLSLLPMFLLYLLSDFIYLVLFYVIKYRRHVVLSNLQNSFPDKSLEELKAIEKKFFKYLADLFVETIKMISAPPSFIEKRFSFSNIELLRKYEEKSQSYLSAVGHYGNWEWSAIVTPIAMKAAVLIIYKPLNNAFFDDFFKKAREKSGAKMIRMKTSLKEIIRRKNDLTSTIFATDQTPAHGDSQAWVTFLNQETAVFMGLEKIAKSTNSPIIFCDVALAKRGYYTCDFKLVCDDPSKTDTLEITKKHTKILEDRINAEPAYWLWSHKRWKYKKEVANGTT</sequence>
<accession>A0ABS1BI84</accession>
<keyword evidence="4" id="KW-0808">Transferase</keyword>
<evidence type="ECO:0000256" key="5">
    <source>
        <dbReference type="ARBA" id="ARBA00023136"/>
    </source>
</evidence>
<dbReference type="PANTHER" id="PTHR30606:SF10">
    <property type="entry name" value="PHOSPHATIDYLINOSITOL MANNOSIDE ACYLTRANSFERASE"/>
    <property type="match status" value="1"/>
</dbReference>
<proteinExistence type="predicted"/>
<evidence type="ECO:0000256" key="4">
    <source>
        <dbReference type="ARBA" id="ARBA00022679"/>
    </source>
</evidence>